<keyword evidence="1" id="KW-1133">Transmembrane helix</keyword>
<name>A0A0G0UFV7_9BACT</name>
<feature type="transmembrane region" description="Helical" evidence="1">
    <location>
        <begin position="210"/>
        <end position="232"/>
    </location>
</feature>
<feature type="transmembrane region" description="Helical" evidence="1">
    <location>
        <begin position="120"/>
        <end position="142"/>
    </location>
</feature>
<keyword evidence="1" id="KW-0472">Membrane</keyword>
<keyword evidence="1" id="KW-0812">Transmembrane</keyword>
<dbReference type="Proteomes" id="UP000034616">
    <property type="component" value="Unassembled WGS sequence"/>
</dbReference>
<sequence>MPSVIDLLRKSFLFYRTHFILFAGYAAWLLLPYAGIILVNLSGQPENIWIQITTTFFELLQFFLASWVAVIVILLTKELLIENKQISLLSIQETAWKYFPSVLFVSILQTTVIFGGIILFIIPAFIFSIWFSFTQMAVLLDNQKGIRALSFSRECVRGHFWSVAWRIFLGPAAILFAYACVINLLIALVAGITHTPIETWIDTPPIWMDVIASVTEIFLFPIFMIYTTYLYLALKGEKTVLSDDKNK</sequence>
<comment type="caution">
    <text evidence="2">The sequence shown here is derived from an EMBL/GenBank/DDBJ whole genome shotgun (WGS) entry which is preliminary data.</text>
</comment>
<dbReference type="EMBL" id="LCAH01000001">
    <property type="protein sequence ID" value="KKR87783.1"/>
    <property type="molecule type" value="Genomic_DNA"/>
</dbReference>
<evidence type="ECO:0008006" key="4">
    <source>
        <dbReference type="Google" id="ProtNLM"/>
    </source>
</evidence>
<evidence type="ECO:0000256" key="1">
    <source>
        <dbReference type="SAM" id="Phobius"/>
    </source>
</evidence>
<proteinExistence type="predicted"/>
<evidence type="ECO:0000313" key="3">
    <source>
        <dbReference type="Proteomes" id="UP000034616"/>
    </source>
</evidence>
<organism evidence="2 3">
    <name type="scientific">Candidatus Uhrbacteria bacterium GW2011_GWC2_41_11</name>
    <dbReference type="NCBI Taxonomy" id="1618985"/>
    <lineage>
        <taxon>Bacteria</taxon>
        <taxon>Candidatus Uhriibacteriota</taxon>
    </lineage>
</organism>
<feature type="transmembrane region" description="Helical" evidence="1">
    <location>
        <begin position="20"/>
        <end position="42"/>
    </location>
</feature>
<feature type="transmembrane region" description="Helical" evidence="1">
    <location>
        <begin position="163"/>
        <end position="190"/>
    </location>
</feature>
<reference evidence="2 3" key="1">
    <citation type="journal article" date="2015" name="Nature">
        <title>rRNA introns, odd ribosomes, and small enigmatic genomes across a large radiation of phyla.</title>
        <authorList>
            <person name="Brown C.T."/>
            <person name="Hug L.A."/>
            <person name="Thomas B.C."/>
            <person name="Sharon I."/>
            <person name="Castelle C.J."/>
            <person name="Singh A."/>
            <person name="Wilkins M.J."/>
            <person name="Williams K.H."/>
            <person name="Banfield J.F."/>
        </authorList>
    </citation>
    <scope>NUCLEOTIDE SEQUENCE [LARGE SCALE GENOMIC DNA]</scope>
</reference>
<protein>
    <recommendedName>
        <fullName evidence="4">Glycerophosphoryl diester phosphodiesterase membrane domain-containing protein</fullName>
    </recommendedName>
</protein>
<gene>
    <name evidence="2" type="ORF">UU35_C0001G0064</name>
</gene>
<accession>A0A0G0UFV7</accession>
<dbReference type="AlphaFoldDB" id="A0A0G0UFV7"/>
<evidence type="ECO:0000313" key="2">
    <source>
        <dbReference type="EMBL" id="KKR87783.1"/>
    </source>
</evidence>
<feature type="transmembrane region" description="Helical" evidence="1">
    <location>
        <begin position="48"/>
        <end position="75"/>
    </location>
</feature>